<dbReference type="OrthoDB" id="626202at2759"/>
<reference evidence="3" key="1">
    <citation type="submission" date="2018-01" db="EMBL/GenBank/DDBJ databases">
        <authorList>
            <person name="Mao J.F."/>
        </authorList>
    </citation>
    <scope>NUCLEOTIDE SEQUENCE</scope>
    <source>
        <strain evidence="3">Huo1</strain>
        <tissue evidence="3">Leaf</tissue>
    </source>
</reference>
<dbReference type="Pfam" id="PF00646">
    <property type="entry name" value="F-box"/>
    <property type="match status" value="1"/>
</dbReference>
<keyword evidence="4" id="KW-1185">Reference proteome</keyword>
<organism evidence="3">
    <name type="scientific">Salvia splendens</name>
    <name type="common">Scarlet sage</name>
    <dbReference type="NCBI Taxonomy" id="180675"/>
    <lineage>
        <taxon>Eukaryota</taxon>
        <taxon>Viridiplantae</taxon>
        <taxon>Streptophyta</taxon>
        <taxon>Embryophyta</taxon>
        <taxon>Tracheophyta</taxon>
        <taxon>Spermatophyta</taxon>
        <taxon>Magnoliopsida</taxon>
        <taxon>eudicotyledons</taxon>
        <taxon>Gunneridae</taxon>
        <taxon>Pentapetalae</taxon>
        <taxon>asterids</taxon>
        <taxon>lamiids</taxon>
        <taxon>Lamiales</taxon>
        <taxon>Lamiaceae</taxon>
        <taxon>Nepetoideae</taxon>
        <taxon>Mentheae</taxon>
        <taxon>Salviinae</taxon>
        <taxon>Salvia</taxon>
        <taxon>Salvia subgen. Calosphace</taxon>
        <taxon>core Calosphace</taxon>
    </lineage>
</organism>
<feature type="domain" description="F-box" evidence="1">
    <location>
        <begin position="13"/>
        <end position="43"/>
    </location>
</feature>
<evidence type="ECO:0000313" key="4">
    <source>
        <dbReference type="Proteomes" id="UP000298416"/>
    </source>
</evidence>
<reference evidence="3" key="2">
    <citation type="submission" date="2020-08" db="EMBL/GenBank/DDBJ databases">
        <title>Plant Genome Project.</title>
        <authorList>
            <person name="Zhang R.-G."/>
        </authorList>
    </citation>
    <scope>NUCLEOTIDE SEQUENCE</scope>
    <source>
        <strain evidence="3">Huo1</strain>
        <tissue evidence="3">Leaf</tissue>
    </source>
</reference>
<name>A0A8X8ZIL5_SALSN</name>
<protein>
    <recommendedName>
        <fullName evidence="5">F-box domain-containing protein</fullName>
    </recommendedName>
</protein>
<dbReference type="InterPro" id="IPR056592">
    <property type="entry name" value="Beta-prop_At3g26010-like"/>
</dbReference>
<evidence type="ECO:0008006" key="5">
    <source>
        <dbReference type="Google" id="ProtNLM"/>
    </source>
</evidence>
<evidence type="ECO:0000313" key="3">
    <source>
        <dbReference type="EMBL" id="KAG6406362.1"/>
    </source>
</evidence>
<dbReference type="PANTHER" id="PTHR35546">
    <property type="entry name" value="F-BOX PROTEIN INTERACTION DOMAIN PROTEIN-RELATED"/>
    <property type="match status" value="1"/>
</dbReference>
<dbReference type="InterPro" id="IPR017451">
    <property type="entry name" value="F-box-assoc_interact_dom"/>
</dbReference>
<feature type="domain" description="F-box protein At3g26010-like beta-propeller" evidence="2">
    <location>
        <begin position="98"/>
        <end position="307"/>
    </location>
</feature>
<gene>
    <name evidence="3" type="ORF">SASPL_133962</name>
</gene>
<dbReference type="Pfam" id="PF24750">
    <property type="entry name" value="b-prop_At3g26010-like"/>
    <property type="match status" value="1"/>
</dbReference>
<evidence type="ECO:0000259" key="2">
    <source>
        <dbReference type="Pfam" id="PF24750"/>
    </source>
</evidence>
<evidence type="ECO:0000259" key="1">
    <source>
        <dbReference type="Pfam" id="PF00646"/>
    </source>
</evidence>
<proteinExistence type="predicted"/>
<accession>A0A8X8ZIL5</accession>
<dbReference type="Proteomes" id="UP000298416">
    <property type="component" value="Unassembled WGS sequence"/>
</dbReference>
<dbReference type="EMBL" id="PNBA02000012">
    <property type="protein sequence ID" value="KAG6406362.1"/>
    <property type="molecule type" value="Genomic_DNA"/>
</dbReference>
<dbReference type="PANTHER" id="PTHR35546:SF21">
    <property type="entry name" value="F-BOX DOMAIN-CONTAINING PROTEIN"/>
    <property type="match status" value="1"/>
</dbReference>
<dbReference type="InterPro" id="IPR001810">
    <property type="entry name" value="F-box_dom"/>
</dbReference>
<sequence>MRGRWFVGDDIPMNILSRLSTKTLHFFKLVSKDWFNLISDRSFAKLQLKRSEPVSGFFFQEVFEWSDDADVEDINYIPIAGEEVNVCQTVLDFLPDNVVILSLNNGLICCRTTFPNSHPMIYVCNPLSKQWASLMWPGLPKICSIALAFDPFRDSMDFTLIALRIEVVETHGGEVADEEGYETDEEEEYCFSFHIYSSKNRSWRESNESCKCSHTVTKNKGVLVDGDMYWLIDHAYGVLMFDHHNELSCLVSAPIPPREFTYTPEMCIGESQGKLNYVMISEYGLQLWVLEDHFASKWDLKFCVSLDELERENLTVLFNLEEKIQRQSSRMVNGWKDPSEVDPLAFKDGVMLVRVATSFYLYEFGKGKMKKLCDVSTLGPKAVFSPIVVPYTMSLAPVE</sequence>
<dbReference type="AlphaFoldDB" id="A0A8X8ZIL5"/>
<comment type="caution">
    <text evidence="3">The sequence shown here is derived from an EMBL/GenBank/DDBJ whole genome shotgun (WGS) entry which is preliminary data.</text>
</comment>
<dbReference type="InterPro" id="IPR055290">
    <property type="entry name" value="At3g26010-like"/>
</dbReference>
<dbReference type="NCBIfam" id="TIGR01640">
    <property type="entry name" value="F_box_assoc_1"/>
    <property type="match status" value="1"/>
</dbReference>